<feature type="compositionally biased region" description="Polar residues" evidence="5">
    <location>
        <begin position="19"/>
        <end position="33"/>
    </location>
</feature>
<keyword evidence="2 4" id="KW-0863">Zinc-finger</keyword>
<feature type="region of interest" description="Disordered" evidence="5">
    <location>
        <begin position="1"/>
        <end position="48"/>
    </location>
</feature>
<keyword evidence="3" id="KW-0862">Zinc</keyword>
<name>A0A167N8T3_PHYB8</name>
<evidence type="ECO:0000313" key="8">
    <source>
        <dbReference type="Proteomes" id="UP000077315"/>
    </source>
</evidence>
<dbReference type="AlphaFoldDB" id="A0A167N8T3"/>
<dbReference type="OrthoDB" id="660555at2759"/>
<dbReference type="SMART" id="SM00064">
    <property type="entry name" value="FYVE"/>
    <property type="match status" value="1"/>
</dbReference>
<dbReference type="Proteomes" id="UP000077315">
    <property type="component" value="Unassembled WGS sequence"/>
</dbReference>
<dbReference type="InterPro" id="IPR000306">
    <property type="entry name" value="Znf_FYVE"/>
</dbReference>
<dbReference type="PROSITE" id="PS50178">
    <property type="entry name" value="ZF_FYVE"/>
    <property type="match status" value="1"/>
</dbReference>
<evidence type="ECO:0000259" key="6">
    <source>
        <dbReference type="PROSITE" id="PS50178"/>
    </source>
</evidence>
<sequence>MTSTTTSTAIDANPWSPDNGENWQEQEDASLNQVDLAGQAEDGPRSYDWESDIDARDCRRCSRKFGFLVRRHHCRRCGLIVCDRCSNSRAYLSPSQILQDPSLPQESRQVLASQHQRVCDKCYADLGI</sequence>
<dbReference type="EMBL" id="KV440977">
    <property type="protein sequence ID" value="OAD75350.1"/>
    <property type="molecule type" value="Genomic_DNA"/>
</dbReference>
<feature type="domain" description="FYVE-type" evidence="6">
    <location>
        <begin position="52"/>
        <end position="127"/>
    </location>
</feature>
<dbReference type="RefSeq" id="XP_018293390.1">
    <property type="nucleotide sequence ID" value="XM_018429507.1"/>
</dbReference>
<dbReference type="VEuPathDB" id="FungiDB:PHYBLDRAFT_132627"/>
<dbReference type="InterPro" id="IPR013083">
    <property type="entry name" value="Znf_RING/FYVE/PHD"/>
</dbReference>
<dbReference type="InterPro" id="IPR011011">
    <property type="entry name" value="Znf_FYVE_PHD"/>
</dbReference>
<evidence type="ECO:0000256" key="4">
    <source>
        <dbReference type="PROSITE-ProRule" id="PRU00091"/>
    </source>
</evidence>
<dbReference type="InterPro" id="IPR052113">
    <property type="entry name" value="FYVE-type_Zinc_Finger"/>
</dbReference>
<proteinExistence type="predicted"/>
<keyword evidence="8" id="KW-1185">Reference proteome</keyword>
<dbReference type="InParanoid" id="A0A167N8T3"/>
<protein>
    <recommendedName>
        <fullName evidence="6">FYVE-type domain-containing protein</fullName>
    </recommendedName>
</protein>
<dbReference type="Pfam" id="PF01363">
    <property type="entry name" value="FYVE"/>
    <property type="match status" value="1"/>
</dbReference>
<evidence type="ECO:0000256" key="3">
    <source>
        <dbReference type="ARBA" id="ARBA00022833"/>
    </source>
</evidence>
<gene>
    <name evidence="7" type="ORF">PHYBLDRAFT_132627</name>
</gene>
<organism evidence="7 8">
    <name type="scientific">Phycomyces blakesleeanus (strain ATCC 8743b / DSM 1359 / FGSC 10004 / NBRC 33097 / NRRL 1555)</name>
    <dbReference type="NCBI Taxonomy" id="763407"/>
    <lineage>
        <taxon>Eukaryota</taxon>
        <taxon>Fungi</taxon>
        <taxon>Fungi incertae sedis</taxon>
        <taxon>Mucoromycota</taxon>
        <taxon>Mucoromycotina</taxon>
        <taxon>Mucoromycetes</taxon>
        <taxon>Mucorales</taxon>
        <taxon>Phycomycetaceae</taxon>
        <taxon>Phycomyces</taxon>
    </lineage>
</organism>
<accession>A0A167N8T3</accession>
<dbReference type="PANTHER" id="PTHR39490:SF8">
    <property type="entry name" value="ZINC FINGER FYVE DOMAIN-CONTAINING PROTEIN 21"/>
    <property type="match status" value="1"/>
</dbReference>
<dbReference type="GO" id="GO:0008270">
    <property type="term" value="F:zinc ion binding"/>
    <property type="evidence" value="ECO:0007669"/>
    <property type="project" value="UniProtKB-KW"/>
</dbReference>
<keyword evidence="1" id="KW-0479">Metal-binding</keyword>
<evidence type="ECO:0000256" key="5">
    <source>
        <dbReference type="SAM" id="MobiDB-lite"/>
    </source>
</evidence>
<dbReference type="InterPro" id="IPR017455">
    <property type="entry name" value="Znf_FYVE-rel"/>
</dbReference>
<dbReference type="SUPFAM" id="SSF57903">
    <property type="entry name" value="FYVE/PHD zinc finger"/>
    <property type="match status" value="1"/>
</dbReference>
<dbReference type="PANTHER" id="PTHR39490">
    <property type="entry name" value="ARRESTIN DOMAIN-CONTAINING PROTEIN D"/>
    <property type="match status" value="1"/>
</dbReference>
<dbReference type="GeneID" id="28990413"/>
<evidence type="ECO:0000256" key="1">
    <source>
        <dbReference type="ARBA" id="ARBA00022723"/>
    </source>
</evidence>
<evidence type="ECO:0000313" key="7">
    <source>
        <dbReference type="EMBL" id="OAD75350.1"/>
    </source>
</evidence>
<feature type="compositionally biased region" description="Polar residues" evidence="5">
    <location>
        <begin position="1"/>
        <end position="10"/>
    </location>
</feature>
<evidence type="ECO:0000256" key="2">
    <source>
        <dbReference type="ARBA" id="ARBA00022771"/>
    </source>
</evidence>
<dbReference type="Gene3D" id="3.30.40.10">
    <property type="entry name" value="Zinc/RING finger domain, C3HC4 (zinc finger)"/>
    <property type="match status" value="1"/>
</dbReference>
<dbReference type="STRING" id="763407.A0A167N8T3"/>
<reference evidence="8" key="1">
    <citation type="submission" date="2015-06" db="EMBL/GenBank/DDBJ databases">
        <title>Expansion of signal transduction pathways in fungi by whole-genome duplication.</title>
        <authorList>
            <consortium name="DOE Joint Genome Institute"/>
            <person name="Corrochano L.M."/>
            <person name="Kuo A."/>
            <person name="Marcet-Houben M."/>
            <person name="Polaino S."/>
            <person name="Salamov A."/>
            <person name="Villalobos J.M."/>
            <person name="Alvarez M.I."/>
            <person name="Avalos J."/>
            <person name="Benito E.P."/>
            <person name="Benoit I."/>
            <person name="Burger G."/>
            <person name="Camino L.P."/>
            <person name="Canovas D."/>
            <person name="Cerda-Olmedo E."/>
            <person name="Cheng J.-F."/>
            <person name="Dominguez A."/>
            <person name="Elias M."/>
            <person name="Eslava A.P."/>
            <person name="Glaser F."/>
            <person name="Grimwood J."/>
            <person name="Gutierrez G."/>
            <person name="Heitman J."/>
            <person name="Henrissat B."/>
            <person name="Iturriaga E.A."/>
            <person name="Lang B.F."/>
            <person name="Lavin J.L."/>
            <person name="Lee S."/>
            <person name="Li W."/>
            <person name="Lindquist E."/>
            <person name="Lopez-Garcia S."/>
            <person name="Luque E.M."/>
            <person name="Marcos A.T."/>
            <person name="Martin J."/>
            <person name="McCluskey K."/>
            <person name="Medina H.R."/>
            <person name="Miralles-Duran A."/>
            <person name="Miyazaki A."/>
            <person name="Munoz-Torres E."/>
            <person name="Oguiza J.A."/>
            <person name="Ohm R."/>
            <person name="Olmedo M."/>
            <person name="Orejas M."/>
            <person name="Ortiz-Castellanos L."/>
            <person name="Pisabarro A.G."/>
            <person name="Rodriguez-Romero J."/>
            <person name="Ruiz-Herrera J."/>
            <person name="Ruiz-Vazquez R."/>
            <person name="Sanz C."/>
            <person name="Schackwitz W."/>
            <person name="Schmutz J."/>
            <person name="Shahriari M."/>
            <person name="Shelest E."/>
            <person name="Silva-Franco F."/>
            <person name="Soanes D."/>
            <person name="Syed K."/>
            <person name="Tagua V.G."/>
            <person name="Talbot N.J."/>
            <person name="Thon M."/>
            <person name="De vries R.P."/>
            <person name="Wiebenga A."/>
            <person name="Yadav J.S."/>
            <person name="Braun E.L."/>
            <person name="Baker S."/>
            <person name="Garre V."/>
            <person name="Horwitz B."/>
            <person name="Torres-Martinez S."/>
            <person name="Idnurm A."/>
            <person name="Herrera-Estrella A."/>
            <person name="Gabaldon T."/>
            <person name="Grigoriev I.V."/>
        </authorList>
    </citation>
    <scope>NUCLEOTIDE SEQUENCE [LARGE SCALE GENOMIC DNA]</scope>
    <source>
        <strain evidence="8">NRRL 1555(-)</strain>
    </source>
</reference>